<gene>
    <name evidence="1" type="ORF">C8F04DRAFT_560841</name>
</gene>
<evidence type="ECO:0000313" key="1">
    <source>
        <dbReference type="EMBL" id="KAJ7034761.1"/>
    </source>
</evidence>
<comment type="caution">
    <text evidence="1">The sequence shown here is derived from an EMBL/GenBank/DDBJ whole genome shotgun (WGS) entry which is preliminary data.</text>
</comment>
<name>A0AAD6X4N0_9AGAR</name>
<dbReference type="InterPro" id="IPR011009">
    <property type="entry name" value="Kinase-like_dom_sf"/>
</dbReference>
<reference evidence="1" key="1">
    <citation type="submission" date="2023-03" db="EMBL/GenBank/DDBJ databases">
        <title>Massive genome expansion in bonnet fungi (Mycena s.s.) driven by repeated elements and novel gene families across ecological guilds.</title>
        <authorList>
            <consortium name="Lawrence Berkeley National Laboratory"/>
            <person name="Harder C.B."/>
            <person name="Miyauchi S."/>
            <person name="Viragh M."/>
            <person name="Kuo A."/>
            <person name="Thoen E."/>
            <person name="Andreopoulos B."/>
            <person name="Lu D."/>
            <person name="Skrede I."/>
            <person name="Drula E."/>
            <person name="Henrissat B."/>
            <person name="Morin E."/>
            <person name="Kohler A."/>
            <person name="Barry K."/>
            <person name="LaButti K."/>
            <person name="Morin E."/>
            <person name="Salamov A."/>
            <person name="Lipzen A."/>
            <person name="Mereny Z."/>
            <person name="Hegedus B."/>
            <person name="Baldrian P."/>
            <person name="Stursova M."/>
            <person name="Weitz H."/>
            <person name="Taylor A."/>
            <person name="Grigoriev I.V."/>
            <person name="Nagy L.G."/>
            <person name="Martin F."/>
            <person name="Kauserud H."/>
        </authorList>
    </citation>
    <scope>NUCLEOTIDE SEQUENCE</scope>
    <source>
        <strain evidence="1">CBHHK200</strain>
    </source>
</reference>
<sequence length="451" mass="51157">MSNGDASASSWSSDSSSCWDDWPADFDGTGLFQSLDRDEPPIFRFDVQRVLMEVEGQLKSAVVDIPKVGKGSNYFGMHLRLANGSDVLVRMARRDVNWPRHTEGDADEILKLVKQQVLEVQFEAEIYRLLRSHREILASNLLYYRAATYRPNSVSPPQDVLGRALFVFQKTEGVNNVWPDDLDKRLHILEQCARIRAALFSFVLPPDFVASWLARRIPCARSIPAHMITPTRDFALRLLSAKINETIPDQGGLIGWEEDHHVVGPNALRAKMLLLQLLPLVMPPEGGCDNNIYRLVLDHGDFGIHNMTITDAPPTITSLYDWEAAEIVPAILSDPQMSVYVDLELNGDGLPAISRVWEEITKEDRVDCLRYAEHYFHVLDERAPHYMRAIKAAKDARHIWFALKSWRGDDPEQYFGALGSWAEERMSEVLSVEAPKSNRVLESCAPRHEML</sequence>
<evidence type="ECO:0008006" key="3">
    <source>
        <dbReference type="Google" id="ProtNLM"/>
    </source>
</evidence>
<dbReference type="PANTHER" id="PTHR21310:SF13">
    <property type="entry name" value="AMINOGLYCOSIDE PHOSPHOTRANSFERASE DOMAIN-CONTAINING PROTEIN"/>
    <property type="match status" value="1"/>
</dbReference>
<dbReference type="InterPro" id="IPR051678">
    <property type="entry name" value="AGP_Transferase"/>
</dbReference>
<dbReference type="EMBL" id="JARJCM010000055">
    <property type="protein sequence ID" value="KAJ7034761.1"/>
    <property type="molecule type" value="Genomic_DNA"/>
</dbReference>
<keyword evidence="2" id="KW-1185">Reference proteome</keyword>
<accession>A0AAD6X4N0</accession>
<dbReference type="Proteomes" id="UP001218188">
    <property type="component" value="Unassembled WGS sequence"/>
</dbReference>
<organism evidence="1 2">
    <name type="scientific">Mycena alexandri</name>
    <dbReference type="NCBI Taxonomy" id="1745969"/>
    <lineage>
        <taxon>Eukaryota</taxon>
        <taxon>Fungi</taxon>
        <taxon>Dikarya</taxon>
        <taxon>Basidiomycota</taxon>
        <taxon>Agaricomycotina</taxon>
        <taxon>Agaricomycetes</taxon>
        <taxon>Agaricomycetidae</taxon>
        <taxon>Agaricales</taxon>
        <taxon>Marasmiineae</taxon>
        <taxon>Mycenaceae</taxon>
        <taxon>Mycena</taxon>
    </lineage>
</organism>
<proteinExistence type="predicted"/>
<protein>
    <recommendedName>
        <fullName evidence="3">Aminoglycoside phosphotransferase domain-containing protein</fullName>
    </recommendedName>
</protein>
<dbReference type="SUPFAM" id="SSF56112">
    <property type="entry name" value="Protein kinase-like (PK-like)"/>
    <property type="match status" value="1"/>
</dbReference>
<dbReference type="AlphaFoldDB" id="A0AAD6X4N0"/>
<dbReference type="PANTHER" id="PTHR21310">
    <property type="entry name" value="AMINOGLYCOSIDE PHOSPHOTRANSFERASE-RELATED-RELATED"/>
    <property type="match status" value="1"/>
</dbReference>
<evidence type="ECO:0000313" key="2">
    <source>
        <dbReference type="Proteomes" id="UP001218188"/>
    </source>
</evidence>